<reference evidence="2" key="1">
    <citation type="submission" date="2021-02" db="EMBL/GenBank/DDBJ databases">
        <title>Comparative genomics reveals that relaxation of natural selection precedes convergent phenotypic evolution of cavefish.</title>
        <authorList>
            <person name="Peng Z."/>
        </authorList>
    </citation>
    <scope>NUCLEOTIDE SEQUENCE</scope>
    <source>
        <tissue evidence="2">Muscle</tissue>
    </source>
</reference>
<dbReference type="AlphaFoldDB" id="A0A9W8C3N0"/>
<dbReference type="InterPro" id="IPR017946">
    <property type="entry name" value="PLC-like_Pdiesterase_TIM-brl"/>
</dbReference>
<keyword evidence="3" id="KW-1185">Reference proteome</keyword>
<organism evidence="2 3">
    <name type="scientific">Triplophysa rosa</name>
    <name type="common">Cave loach</name>
    <dbReference type="NCBI Taxonomy" id="992332"/>
    <lineage>
        <taxon>Eukaryota</taxon>
        <taxon>Metazoa</taxon>
        <taxon>Chordata</taxon>
        <taxon>Craniata</taxon>
        <taxon>Vertebrata</taxon>
        <taxon>Euteleostomi</taxon>
        <taxon>Actinopterygii</taxon>
        <taxon>Neopterygii</taxon>
        <taxon>Teleostei</taxon>
        <taxon>Ostariophysi</taxon>
        <taxon>Cypriniformes</taxon>
        <taxon>Nemacheilidae</taxon>
        <taxon>Triplophysa</taxon>
    </lineage>
</organism>
<evidence type="ECO:0000313" key="3">
    <source>
        <dbReference type="Proteomes" id="UP001059041"/>
    </source>
</evidence>
<dbReference type="GO" id="GO:0008081">
    <property type="term" value="F:phosphoric diester hydrolase activity"/>
    <property type="evidence" value="ECO:0007669"/>
    <property type="project" value="InterPro"/>
</dbReference>
<sequence length="290" mass="32842">MNIPILHLIYSYKSSGQLQVFNDQKTLILPDSYNIGWMATLDDNKFISEITIPGTHDALALHGGPLAKCQAWSLMDQLKAGIRYFDLRVSGEGLKIKHGIIYQRITFPEVQKTIKEFLHSYPTEIVLVRVKPVFLLRDKVPDLVKKEINKTISWINCSMPRIGQVRGKIVYVQKGDFKLGVPLTETDKKGDFKVTDVEQKKEKIKNHLNQARETCRNGCVILNYSSGTGIGSLKGLFKGLTPKRVAKQMNPWLYTYLKHVSTDNPKPSFGIIAMDFPGVDLIQTIINLNR</sequence>
<dbReference type="Gene3D" id="3.20.20.190">
    <property type="entry name" value="Phosphatidylinositol (PI) phosphodiesterase"/>
    <property type="match status" value="1"/>
</dbReference>
<name>A0A9W8C3N0_TRIRA</name>
<proteinExistence type="predicted"/>
<comment type="caution">
    <text evidence="2">The sequence shown here is derived from an EMBL/GenBank/DDBJ whole genome shotgun (WGS) entry which is preliminary data.</text>
</comment>
<feature type="domain" description="Phosphatidylinositol-specific phospholipase C X" evidence="1">
    <location>
        <begin position="41"/>
        <end position="174"/>
    </location>
</feature>
<dbReference type="CDD" id="cd08586">
    <property type="entry name" value="PI-PLCc_BcPLC_like"/>
    <property type="match status" value="1"/>
</dbReference>
<dbReference type="PANTHER" id="PTHR13593:SF147">
    <property type="entry name" value="1-PHOSPHATIDYLINOSITOL PHOSPHODIESTERASE-LIKE-RELATED"/>
    <property type="match status" value="1"/>
</dbReference>
<dbReference type="InterPro" id="IPR051057">
    <property type="entry name" value="PI-PLC_domain"/>
</dbReference>
<dbReference type="GO" id="GO:0006629">
    <property type="term" value="P:lipid metabolic process"/>
    <property type="evidence" value="ECO:0007669"/>
    <property type="project" value="InterPro"/>
</dbReference>
<dbReference type="PANTHER" id="PTHR13593">
    <property type="match status" value="1"/>
</dbReference>
<dbReference type="SMART" id="SM00148">
    <property type="entry name" value="PLCXc"/>
    <property type="match status" value="1"/>
</dbReference>
<accession>A0A9W8C3N0</accession>
<dbReference type="PROSITE" id="PS50007">
    <property type="entry name" value="PIPLC_X_DOMAIN"/>
    <property type="match status" value="1"/>
</dbReference>
<dbReference type="SUPFAM" id="SSF51695">
    <property type="entry name" value="PLC-like phosphodiesterases"/>
    <property type="match status" value="1"/>
</dbReference>
<dbReference type="InterPro" id="IPR000909">
    <property type="entry name" value="PLipase_C_PInositol-sp_X_dom"/>
</dbReference>
<dbReference type="Proteomes" id="UP001059041">
    <property type="component" value="Linkage Group LG8"/>
</dbReference>
<evidence type="ECO:0000259" key="1">
    <source>
        <dbReference type="SMART" id="SM00148"/>
    </source>
</evidence>
<evidence type="ECO:0000313" key="2">
    <source>
        <dbReference type="EMBL" id="KAI7806607.1"/>
    </source>
</evidence>
<dbReference type="Pfam" id="PF00388">
    <property type="entry name" value="PI-PLC-X"/>
    <property type="match status" value="1"/>
</dbReference>
<protein>
    <recommendedName>
        <fullName evidence="1">Phosphatidylinositol-specific phospholipase C X domain-containing protein</fullName>
    </recommendedName>
</protein>
<gene>
    <name evidence="2" type="ORF">IRJ41_008853</name>
</gene>
<dbReference type="EMBL" id="JAFHDT010000008">
    <property type="protein sequence ID" value="KAI7806607.1"/>
    <property type="molecule type" value="Genomic_DNA"/>
</dbReference>